<keyword evidence="3" id="KW-1185">Reference proteome</keyword>
<dbReference type="EnsemblMetazoa" id="G5998.1">
    <property type="protein sequence ID" value="G5998.1:cds"/>
    <property type="gene ID" value="G5998"/>
</dbReference>
<dbReference type="AlphaFoldDB" id="A0A8W8NIS6"/>
<protein>
    <submittedName>
        <fullName evidence="2">Uncharacterized protein</fullName>
    </submittedName>
</protein>
<proteinExistence type="predicted"/>
<evidence type="ECO:0000313" key="3">
    <source>
        <dbReference type="Proteomes" id="UP000005408"/>
    </source>
</evidence>
<accession>A0A8W8NIS6</accession>
<evidence type="ECO:0000313" key="2">
    <source>
        <dbReference type="EnsemblMetazoa" id="G5998.1:cds"/>
    </source>
</evidence>
<sequence>MASSIITVISACVLVSSVCTVYTINAENIFSSPATDLPSQNAQLLEACFNLCRFDDHGWFMRLLGRMN</sequence>
<keyword evidence="1" id="KW-0732">Signal</keyword>
<organism evidence="2 3">
    <name type="scientific">Magallana gigas</name>
    <name type="common">Pacific oyster</name>
    <name type="synonym">Crassostrea gigas</name>
    <dbReference type="NCBI Taxonomy" id="29159"/>
    <lineage>
        <taxon>Eukaryota</taxon>
        <taxon>Metazoa</taxon>
        <taxon>Spiralia</taxon>
        <taxon>Lophotrochozoa</taxon>
        <taxon>Mollusca</taxon>
        <taxon>Bivalvia</taxon>
        <taxon>Autobranchia</taxon>
        <taxon>Pteriomorphia</taxon>
        <taxon>Ostreida</taxon>
        <taxon>Ostreoidea</taxon>
        <taxon>Ostreidae</taxon>
        <taxon>Magallana</taxon>
    </lineage>
</organism>
<reference evidence="2" key="1">
    <citation type="submission" date="2022-08" db="UniProtKB">
        <authorList>
            <consortium name="EnsemblMetazoa"/>
        </authorList>
    </citation>
    <scope>IDENTIFICATION</scope>
    <source>
        <strain evidence="2">05x7-T-G4-1.051#20</strain>
    </source>
</reference>
<name>A0A8W8NIS6_MAGGI</name>
<feature type="signal peptide" evidence="1">
    <location>
        <begin position="1"/>
        <end position="26"/>
    </location>
</feature>
<dbReference type="Proteomes" id="UP000005408">
    <property type="component" value="Unassembled WGS sequence"/>
</dbReference>
<evidence type="ECO:0000256" key="1">
    <source>
        <dbReference type="SAM" id="SignalP"/>
    </source>
</evidence>
<feature type="chain" id="PRO_5036502885" evidence="1">
    <location>
        <begin position="27"/>
        <end position="68"/>
    </location>
</feature>